<dbReference type="GO" id="GO:0008534">
    <property type="term" value="F:oxidized purine nucleobase lesion DNA N-glycosylase activity"/>
    <property type="evidence" value="ECO:0007669"/>
    <property type="project" value="InterPro"/>
</dbReference>
<dbReference type="Gene3D" id="1.10.1670.10">
    <property type="entry name" value="Helix-hairpin-Helix base-excision DNA repair enzymes (C-terminal)"/>
    <property type="match status" value="1"/>
</dbReference>
<dbReference type="SUPFAM" id="SSF48150">
    <property type="entry name" value="DNA-glycosylase"/>
    <property type="match status" value="1"/>
</dbReference>
<dbReference type="InterPro" id="IPR052054">
    <property type="entry name" value="Oxidative_DNA_repair_enzyme"/>
</dbReference>
<dbReference type="KEGG" id="ndv:NDEV_0257"/>
<dbReference type="Pfam" id="PF07934">
    <property type="entry name" value="OGG_N"/>
    <property type="match status" value="1"/>
</dbReference>
<dbReference type="SUPFAM" id="SSF55945">
    <property type="entry name" value="TATA-box binding protein-like"/>
    <property type="match status" value="1"/>
</dbReference>
<dbReference type="SMART" id="SM00478">
    <property type="entry name" value="ENDO3c"/>
    <property type="match status" value="1"/>
</dbReference>
<dbReference type="CDD" id="cd00056">
    <property type="entry name" value="ENDO3c"/>
    <property type="match status" value="1"/>
</dbReference>
<evidence type="ECO:0000256" key="4">
    <source>
        <dbReference type="ARBA" id="ARBA00022801"/>
    </source>
</evidence>
<evidence type="ECO:0000256" key="6">
    <source>
        <dbReference type="ARBA" id="ARBA00023239"/>
    </source>
</evidence>
<keyword evidence="5" id="KW-0234">DNA repair</keyword>
<keyword evidence="6" id="KW-0456">Lyase</keyword>
<evidence type="ECO:0000256" key="7">
    <source>
        <dbReference type="ARBA" id="ARBA00023268"/>
    </source>
</evidence>
<dbReference type="PANTHER" id="PTHR10242:SF2">
    <property type="entry name" value="N-GLYCOSYLASE_DNA LYASE"/>
    <property type="match status" value="1"/>
</dbReference>
<feature type="domain" description="HhH-GPD" evidence="10">
    <location>
        <begin position="102"/>
        <end position="267"/>
    </location>
</feature>
<keyword evidence="12" id="KW-1185">Reference proteome</keyword>
<dbReference type="EC" id="4.2.99.18" evidence="2"/>
<dbReference type="GO" id="GO:0006289">
    <property type="term" value="P:nucleotide-excision repair"/>
    <property type="evidence" value="ECO:0007669"/>
    <property type="project" value="InterPro"/>
</dbReference>
<protein>
    <recommendedName>
        <fullName evidence="2">DNA-(apurinic or apyrimidinic site) lyase</fullName>
        <ecNumber evidence="2">4.2.99.18</ecNumber>
    </recommendedName>
</protein>
<dbReference type="InterPro" id="IPR011257">
    <property type="entry name" value="DNA_glycosylase"/>
</dbReference>
<keyword evidence="7" id="KW-0511">Multifunctional enzyme</keyword>
<evidence type="ECO:0000256" key="3">
    <source>
        <dbReference type="ARBA" id="ARBA00022763"/>
    </source>
</evidence>
<keyword evidence="4" id="KW-0378">Hydrolase</keyword>
<name>A0A128A107_9ARCH</name>
<organism evidence="11 12">
    <name type="scientific">Nitrosotalea devaniterrae</name>
    <dbReference type="NCBI Taxonomy" id="1078905"/>
    <lineage>
        <taxon>Archaea</taxon>
        <taxon>Nitrososphaerota</taxon>
        <taxon>Nitrososphaeria</taxon>
        <taxon>Nitrosotaleales</taxon>
        <taxon>Nitrosotaleaceae</taxon>
        <taxon>Nitrosotalea</taxon>
    </lineage>
</organism>
<dbReference type="InterPro" id="IPR003265">
    <property type="entry name" value="HhH-GPD_domain"/>
</dbReference>
<evidence type="ECO:0000259" key="10">
    <source>
        <dbReference type="SMART" id="SM00478"/>
    </source>
</evidence>
<dbReference type="EMBL" id="LN890280">
    <property type="protein sequence ID" value="CUR51022.1"/>
    <property type="molecule type" value="Genomic_DNA"/>
</dbReference>
<comment type="similarity">
    <text evidence="1">Belongs to the type-1 OGG1 family.</text>
</comment>
<dbReference type="InterPro" id="IPR012904">
    <property type="entry name" value="OGG_N"/>
</dbReference>
<dbReference type="GO" id="GO:0006284">
    <property type="term" value="P:base-excision repair"/>
    <property type="evidence" value="ECO:0007669"/>
    <property type="project" value="InterPro"/>
</dbReference>
<keyword evidence="8" id="KW-0326">Glycosidase</keyword>
<evidence type="ECO:0000256" key="9">
    <source>
        <dbReference type="ARBA" id="ARBA00044632"/>
    </source>
</evidence>
<evidence type="ECO:0000256" key="2">
    <source>
        <dbReference type="ARBA" id="ARBA00012720"/>
    </source>
</evidence>
<keyword evidence="3" id="KW-0227">DNA damage</keyword>
<sequence>MQKIHAIDIETTINSGQVFLWNKIGVQWVGIDGQDLLILNQSPFSVRSSSNGIDNFLRADDNLEKILSNITKDKIVKSAVKQSPGLRLIRQDPFQCYISFICSSNSTIQNIKSMLENLCKKFGTKKEFEGHKLATFPKADTLANATMKDLIDCKLGFRARYVKEAAQAVNSGKIDFEWLKKTDYRTAIESLKEILGIGNKVADCIALFSLDKMEAFPIDTWTQKILLKYYKKFFDNITEKPVTEKKYEKLHEEIVEYFGPYAGYSQQFLFKMERDLNKKNWL</sequence>
<dbReference type="InterPro" id="IPR023170">
    <property type="entry name" value="HhH_base_excis_C"/>
</dbReference>
<evidence type="ECO:0000313" key="11">
    <source>
        <dbReference type="EMBL" id="CUR51022.1"/>
    </source>
</evidence>
<reference evidence="12" key="1">
    <citation type="submission" date="2015-10" db="EMBL/GenBank/DDBJ databases">
        <authorList>
            <person name="Lehtovirta-Morley L.E."/>
            <person name="Vieille C."/>
        </authorList>
    </citation>
    <scope>NUCLEOTIDE SEQUENCE [LARGE SCALE GENOMIC DNA]</scope>
</reference>
<comment type="catalytic activity">
    <reaction evidence="9">
        <text>2'-deoxyribonucleotide-(2'-deoxyribose 5'-phosphate)-2'-deoxyribonucleotide-DNA = a 3'-end 2'-deoxyribonucleotide-(2,3-dehydro-2,3-deoxyribose 5'-phosphate)-DNA + a 5'-end 5'-phospho-2'-deoxyribonucleoside-DNA + H(+)</text>
        <dbReference type="Rhea" id="RHEA:66592"/>
        <dbReference type="Rhea" id="RHEA-COMP:13180"/>
        <dbReference type="Rhea" id="RHEA-COMP:16897"/>
        <dbReference type="Rhea" id="RHEA-COMP:17067"/>
        <dbReference type="ChEBI" id="CHEBI:15378"/>
        <dbReference type="ChEBI" id="CHEBI:136412"/>
        <dbReference type="ChEBI" id="CHEBI:157695"/>
        <dbReference type="ChEBI" id="CHEBI:167181"/>
        <dbReference type="EC" id="4.2.99.18"/>
    </reaction>
</comment>
<dbReference type="PANTHER" id="PTHR10242">
    <property type="entry name" value="8-OXOGUANINE DNA GLYCOSYLASE"/>
    <property type="match status" value="1"/>
</dbReference>
<proteinExistence type="inferred from homology"/>
<accession>A0A128A107</accession>
<dbReference type="GO" id="GO:0140078">
    <property type="term" value="F:class I DNA-(apurinic or apyrimidinic site) endonuclease activity"/>
    <property type="evidence" value="ECO:0007669"/>
    <property type="project" value="UniProtKB-EC"/>
</dbReference>
<evidence type="ECO:0000256" key="5">
    <source>
        <dbReference type="ARBA" id="ARBA00023204"/>
    </source>
</evidence>
<evidence type="ECO:0000256" key="8">
    <source>
        <dbReference type="ARBA" id="ARBA00023295"/>
    </source>
</evidence>
<dbReference type="Gene3D" id="3.30.310.260">
    <property type="match status" value="1"/>
</dbReference>
<dbReference type="Pfam" id="PF00730">
    <property type="entry name" value="HhH-GPD"/>
    <property type="match status" value="1"/>
</dbReference>
<gene>
    <name evidence="11" type="ORF">NDEV_0257</name>
</gene>
<dbReference type="Proteomes" id="UP000196239">
    <property type="component" value="Chromosome 1"/>
</dbReference>
<dbReference type="GO" id="GO:0003684">
    <property type="term" value="F:damaged DNA binding"/>
    <property type="evidence" value="ECO:0007669"/>
    <property type="project" value="InterPro"/>
</dbReference>
<dbReference type="Gene3D" id="1.10.340.30">
    <property type="entry name" value="Hypothetical protein, domain 2"/>
    <property type="match status" value="1"/>
</dbReference>
<evidence type="ECO:0000313" key="12">
    <source>
        <dbReference type="Proteomes" id="UP000196239"/>
    </source>
</evidence>
<evidence type="ECO:0000256" key="1">
    <source>
        <dbReference type="ARBA" id="ARBA00010679"/>
    </source>
</evidence>
<dbReference type="AlphaFoldDB" id="A0A128A107"/>